<dbReference type="EMBL" id="KQ241798">
    <property type="protein sequence ID" value="KNC83955.1"/>
    <property type="molecule type" value="Genomic_DNA"/>
</dbReference>
<feature type="region of interest" description="Disordered" evidence="1">
    <location>
        <begin position="1"/>
        <end position="59"/>
    </location>
</feature>
<dbReference type="Proteomes" id="UP000054560">
    <property type="component" value="Unassembled WGS sequence"/>
</dbReference>
<dbReference type="RefSeq" id="XP_014157857.1">
    <property type="nucleotide sequence ID" value="XM_014302382.1"/>
</dbReference>
<feature type="compositionally biased region" description="Polar residues" evidence="1">
    <location>
        <begin position="27"/>
        <end position="54"/>
    </location>
</feature>
<evidence type="ECO:0000313" key="2">
    <source>
        <dbReference type="EMBL" id="KNC83955.1"/>
    </source>
</evidence>
<dbReference type="GeneID" id="25904323"/>
<accession>A0A0L0G4H5</accession>
<proteinExistence type="predicted"/>
<keyword evidence="3" id="KW-1185">Reference proteome</keyword>
<name>A0A0L0G4H5_9EUKA</name>
<organism evidence="2 3">
    <name type="scientific">Sphaeroforma arctica JP610</name>
    <dbReference type="NCBI Taxonomy" id="667725"/>
    <lineage>
        <taxon>Eukaryota</taxon>
        <taxon>Ichthyosporea</taxon>
        <taxon>Ichthyophonida</taxon>
        <taxon>Sphaeroforma</taxon>
    </lineage>
</organism>
<feature type="region of interest" description="Disordered" evidence="1">
    <location>
        <begin position="156"/>
        <end position="178"/>
    </location>
</feature>
<reference evidence="2 3" key="1">
    <citation type="submission" date="2011-02" db="EMBL/GenBank/DDBJ databases">
        <title>The Genome Sequence of Sphaeroforma arctica JP610.</title>
        <authorList>
            <consortium name="The Broad Institute Genome Sequencing Platform"/>
            <person name="Russ C."/>
            <person name="Cuomo C."/>
            <person name="Young S.K."/>
            <person name="Zeng Q."/>
            <person name="Gargeya S."/>
            <person name="Alvarado L."/>
            <person name="Berlin A."/>
            <person name="Chapman S.B."/>
            <person name="Chen Z."/>
            <person name="Freedman E."/>
            <person name="Gellesch M."/>
            <person name="Goldberg J."/>
            <person name="Griggs A."/>
            <person name="Gujja S."/>
            <person name="Heilman E."/>
            <person name="Heiman D."/>
            <person name="Howarth C."/>
            <person name="Mehta T."/>
            <person name="Neiman D."/>
            <person name="Pearson M."/>
            <person name="Roberts A."/>
            <person name="Saif S."/>
            <person name="Shea T."/>
            <person name="Shenoy N."/>
            <person name="Sisk P."/>
            <person name="Stolte C."/>
            <person name="Sykes S."/>
            <person name="White J."/>
            <person name="Yandava C."/>
            <person name="Burger G."/>
            <person name="Gray M.W."/>
            <person name="Holland P.W.H."/>
            <person name="King N."/>
            <person name="Lang F.B.F."/>
            <person name="Roger A.J."/>
            <person name="Ruiz-Trillo I."/>
            <person name="Haas B."/>
            <person name="Nusbaum C."/>
            <person name="Birren B."/>
        </authorList>
    </citation>
    <scope>NUCLEOTIDE SEQUENCE [LARGE SCALE GENOMIC DNA]</scope>
    <source>
        <strain evidence="2 3">JP610</strain>
    </source>
</reference>
<evidence type="ECO:0000313" key="3">
    <source>
        <dbReference type="Proteomes" id="UP000054560"/>
    </source>
</evidence>
<evidence type="ECO:0000256" key="1">
    <source>
        <dbReference type="SAM" id="MobiDB-lite"/>
    </source>
</evidence>
<dbReference type="AlphaFoldDB" id="A0A0L0G4H5"/>
<sequence>MRDVFRVNIDNPEENRQDKPSRPQRIPGNSRSHSYLRTDANTRANPHASPTSNPRIRCRSCEQNVPPGPGHTSRCPNLQRLLVQTNTGSHAQHGWATVQRTSAMNTSTHGTHGSGTNFRPRVDLVDGDIVPDQPPNGTGETEVMHIHDLVDESYVQSDDELMEEKQTPEGWEVGTDSD</sequence>
<gene>
    <name evidence="2" type="ORF">SARC_03819</name>
</gene>
<protein>
    <submittedName>
        <fullName evidence="2">Uncharacterized protein</fullName>
    </submittedName>
</protein>